<gene>
    <name evidence="1" type="ORF">BEWA_025830</name>
</gene>
<dbReference type="Proteomes" id="UP000031512">
    <property type="component" value="Chromosome 1"/>
</dbReference>
<dbReference type="KEGG" id="beq:BEWA_025830"/>
<name>L0AXU2_THEEQ</name>
<dbReference type="AlphaFoldDB" id="L0AXU2"/>
<dbReference type="VEuPathDB" id="PiroplasmaDB:BEWA_025830"/>
<reference evidence="1 2" key="1">
    <citation type="journal article" date="2012" name="BMC Genomics">
        <title>Comparative genomic analysis and phylogenetic position of Theileria equi.</title>
        <authorList>
            <person name="Kappmeyer L.S."/>
            <person name="Thiagarajan M."/>
            <person name="Herndon D.R."/>
            <person name="Ramsay J.D."/>
            <person name="Caler E."/>
            <person name="Djikeng A."/>
            <person name="Gillespie J.J."/>
            <person name="Lau A.O."/>
            <person name="Roalson E.H."/>
            <person name="Silva J.C."/>
            <person name="Silva M.G."/>
            <person name="Suarez C.E."/>
            <person name="Ueti M.W."/>
            <person name="Nene V.M."/>
            <person name="Mealey R.H."/>
            <person name="Knowles D.P."/>
            <person name="Brayton K.A."/>
        </authorList>
    </citation>
    <scope>NUCLEOTIDE SEQUENCE [LARGE SCALE GENOMIC DNA]</scope>
    <source>
        <strain evidence="1 2">WA</strain>
    </source>
</reference>
<accession>L0AXU2</accession>
<evidence type="ECO:0000313" key="1">
    <source>
        <dbReference type="EMBL" id="AFZ79734.1"/>
    </source>
</evidence>
<proteinExistence type="predicted"/>
<keyword evidence="2" id="KW-1185">Reference proteome</keyword>
<sequence>MNMSYPFKPVNSQGSVEKQVCSLARIRKGTPHTFGGMTGTARMAGTEALMQNLYNLTTYYNAVIIHLNIQCE</sequence>
<dbReference type="GeneID" id="15807079"/>
<protein>
    <submittedName>
        <fullName evidence="1">Uncharacterized protein</fullName>
    </submittedName>
</protein>
<dbReference type="EMBL" id="CP001669">
    <property type="protein sequence ID" value="AFZ79734.1"/>
    <property type="molecule type" value="Genomic_DNA"/>
</dbReference>
<evidence type="ECO:0000313" key="2">
    <source>
        <dbReference type="Proteomes" id="UP000031512"/>
    </source>
</evidence>
<organism evidence="1 2">
    <name type="scientific">Theileria equi strain WA</name>
    <dbReference type="NCBI Taxonomy" id="1537102"/>
    <lineage>
        <taxon>Eukaryota</taxon>
        <taxon>Sar</taxon>
        <taxon>Alveolata</taxon>
        <taxon>Apicomplexa</taxon>
        <taxon>Aconoidasida</taxon>
        <taxon>Piroplasmida</taxon>
        <taxon>Theileriidae</taxon>
        <taxon>Theileria</taxon>
    </lineage>
</organism>
<dbReference type="RefSeq" id="XP_004829400.1">
    <property type="nucleotide sequence ID" value="XM_004829343.1"/>
</dbReference>